<evidence type="ECO:0000313" key="2">
    <source>
        <dbReference type="EMBL" id="CAF3973104.1"/>
    </source>
</evidence>
<dbReference type="EMBL" id="CAJNOG010002243">
    <property type="protein sequence ID" value="CAF1496643.1"/>
    <property type="molecule type" value="Genomic_DNA"/>
</dbReference>
<sequence>MTAKLLCNKCDTRFSSWEQMIKESDKYYNYLKDLVFGCPTDEARQDAARTCSKTKLDCFLLPNLFRLFASSFDDDVEEWHPVWEVFDTLRQELHHRLDFYEDKVSTPENAPLRTERMVYVYAIPLDAHFVSKVLAEIGNHAERSRRDFFVIPACDVNDDGDISNLRIALFNFPPFAIACSLEQMPNLASYEIRLAQSSVELEIHRRPDVVRPYFPQWPERIENSQLDILLKVSNIGDDIRYKPPPKDMPSQADMKHAFGDIDGLDDPAENVDDARESRAAVQYFPDTIEIRCKKTQQQLWLR</sequence>
<evidence type="ECO:0000313" key="1">
    <source>
        <dbReference type="EMBL" id="CAF1496643.1"/>
    </source>
</evidence>
<dbReference type="Proteomes" id="UP000663845">
    <property type="component" value="Unassembled WGS sequence"/>
</dbReference>
<gene>
    <name evidence="1" type="ORF">JYZ213_LOCUS43238</name>
    <name evidence="2" type="ORF">OXD698_LOCUS27943</name>
</gene>
<organism evidence="2 3">
    <name type="scientific">Adineta steineri</name>
    <dbReference type="NCBI Taxonomy" id="433720"/>
    <lineage>
        <taxon>Eukaryota</taxon>
        <taxon>Metazoa</taxon>
        <taxon>Spiralia</taxon>
        <taxon>Gnathifera</taxon>
        <taxon>Rotifera</taxon>
        <taxon>Eurotatoria</taxon>
        <taxon>Bdelloidea</taxon>
        <taxon>Adinetida</taxon>
        <taxon>Adinetidae</taxon>
        <taxon>Adineta</taxon>
    </lineage>
</organism>
<name>A0A819M2N0_9BILA</name>
<dbReference type="AlphaFoldDB" id="A0A819M2N0"/>
<protein>
    <submittedName>
        <fullName evidence="2">Uncharacterized protein</fullName>
    </submittedName>
</protein>
<accession>A0A819M2N0</accession>
<comment type="caution">
    <text evidence="2">The sequence shown here is derived from an EMBL/GenBank/DDBJ whole genome shotgun (WGS) entry which is preliminary data.</text>
</comment>
<reference evidence="2" key="1">
    <citation type="submission" date="2021-02" db="EMBL/GenBank/DDBJ databases">
        <authorList>
            <person name="Nowell W R."/>
        </authorList>
    </citation>
    <scope>NUCLEOTIDE SEQUENCE</scope>
</reference>
<proteinExistence type="predicted"/>
<dbReference type="Proteomes" id="UP000663844">
    <property type="component" value="Unassembled WGS sequence"/>
</dbReference>
<evidence type="ECO:0000313" key="3">
    <source>
        <dbReference type="Proteomes" id="UP000663844"/>
    </source>
</evidence>
<dbReference type="EMBL" id="CAJOAZ010002949">
    <property type="protein sequence ID" value="CAF3973104.1"/>
    <property type="molecule type" value="Genomic_DNA"/>
</dbReference>